<dbReference type="Gene3D" id="3.30.559.10">
    <property type="entry name" value="Chloramphenicol acetyltransferase-like domain"/>
    <property type="match status" value="2"/>
</dbReference>
<dbReference type="PANTHER" id="PTHR31896">
    <property type="entry name" value="FAMILY REGULATORY PROTEIN, PUTATIVE (AFU_ORTHOLOGUE AFUA_3G14730)-RELATED"/>
    <property type="match status" value="1"/>
</dbReference>
<dbReference type="AlphaFoldDB" id="A0A8I6WLY1"/>
<keyword evidence="3" id="KW-1185">Reference proteome</keyword>
<accession>A0A8I6WLY1</accession>
<dbReference type="Gramene" id="HORVU.MOREX.r3.1HG0081170.1">
    <property type="protein sequence ID" value="HORVU.MOREX.r3.1HG0081170.1"/>
    <property type="gene ID" value="HORVU.MOREX.r3.1HG0081170"/>
</dbReference>
<dbReference type="PANTHER" id="PTHR31896:SF71">
    <property type="entry name" value="ACETYLTRANSFERASE"/>
    <property type="match status" value="1"/>
</dbReference>
<sequence length="399" mass="41650">KGVLLPKPPASGGQGRHDVDVERLASSFARALGRFYPYAGRLALAPAGDDCLAISLRCSGEGAESVHAVAPGVAVADVTASLLIPRVVWSFFPLNGLLGADAIADSRPVLAAQITKLADGVFVAIAGATTAGDDAMVPSPLPVFDKWFLDGCTVPIPLPFGKLEDVVGQRLDLFPPVQECFLHFSAATLKKLKAKANAEISGTTIATISSLQALLAHLWRAVCRARRLAPDKGTAYIVYVGCRGRVGSIPASYAGNALAHVTAKSSAGEILGNGLGWVAWQLNQAVASFDEARARDKLASWPQEPSFTRLPELVASAPTMLLTGSSPRLDVYGNDFGWGAPLAVRSGAGNKMDGKATVYEGRGRGGSMALEVCLAPEALARLVADEEFMAAVGVPSTYE</sequence>
<dbReference type="GO" id="GO:0005737">
    <property type="term" value="C:cytoplasm"/>
    <property type="evidence" value="ECO:0000318"/>
    <property type="project" value="GO_Central"/>
</dbReference>
<dbReference type="GO" id="GO:0016747">
    <property type="term" value="F:acyltransferase activity, transferring groups other than amino-acyl groups"/>
    <property type="evidence" value="ECO:0000318"/>
    <property type="project" value="GO_Central"/>
</dbReference>
<keyword evidence="1" id="KW-0808">Transferase</keyword>
<dbReference type="EnsemblPlants" id="HORVU.MOREX.r3.1HG0081170.1">
    <property type="protein sequence ID" value="HORVU.MOREX.r3.1HG0081170.1"/>
    <property type="gene ID" value="HORVU.MOREX.r3.1HG0081170"/>
</dbReference>
<dbReference type="Pfam" id="PF02458">
    <property type="entry name" value="Transferase"/>
    <property type="match status" value="2"/>
</dbReference>
<dbReference type="SMR" id="A0A8I6WLY1"/>
<dbReference type="Proteomes" id="UP000011116">
    <property type="component" value="Chromosome 1H"/>
</dbReference>
<reference evidence="2" key="2">
    <citation type="submission" date="2020-10" db="EMBL/GenBank/DDBJ databases">
        <authorList>
            <person name="Scholz U."/>
            <person name="Mascher M."/>
            <person name="Fiebig A."/>
        </authorList>
    </citation>
    <scope>NUCLEOTIDE SEQUENCE [LARGE SCALE GENOMIC DNA]</scope>
    <source>
        <strain evidence="2">cv. Morex</strain>
    </source>
</reference>
<name>A0A8I6WLY1_HORVV</name>
<evidence type="ECO:0000256" key="1">
    <source>
        <dbReference type="ARBA" id="ARBA00022679"/>
    </source>
</evidence>
<organism evidence="2 3">
    <name type="scientific">Hordeum vulgare subsp. vulgare</name>
    <name type="common">Domesticated barley</name>
    <dbReference type="NCBI Taxonomy" id="112509"/>
    <lineage>
        <taxon>Eukaryota</taxon>
        <taxon>Viridiplantae</taxon>
        <taxon>Streptophyta</taxon>
        <taxon>Embryophyta</taxon>
        <taxon>Tracheophyta</taxon>
        <taxon>Spermatophyta</taxon>
        <taxon>Magnoliopsida</taxon>
        <taxon>Liliopsida</taxon>
        <taxon>Poales</taxon>
        <taxon>Poaceae</taxon>
        <taxon>BOP clade</taxon>
        <taxon>Pooideae</taxon>
        <taxon>Triticodae</taxon>
        <taxon>Triticeae</taxon>
        <taxon>Hordeinae</taxon>
        <taxon>Hordeum</taxon>
    </lineage>
</organism>
<proteinExistence type="predicted"/>
<evidence type="ECO:0000313" key="2">
    <source>
        <dbReference type="EnsemblPlants" id="HORVU.MOREX.r3.1HG0081170.1"/>
    </source>
</evidence>
<evidence type="ECO:0000313" key="3">
    <source>
        <dbReference type="Proteomes" id="UP000011116"/>
    </source>
</evidence>
<protein>
    <submittedName>
        <fullName evidence="2">Uncharacterized protein</fullName>
    </submittedName>
</protein>
<reference evidence="3" key="1">
    <citation type="journal article" date="2012" name="Nature">
        <title>A physical, genetic and functional sequence assembly of the barley genome.</title>
        <authorList>
            <consortium name="The International Barley Genome Sequencing Consortium"/>
            <person name="Mayer K.F."/>
            <person name="Waugh R."/>
            <person name="Brown J.W."/>
            <person name="Schulman A."/>
            <person name="Langridge P."/>
            <person name="Platzer M."/>
            <person name="Fincher G.B."/>
            <person name="Muehlbauer G.J."/>
            <person name="Sato K."/>
            <person name="Close T.J."/>
            <person name="Wise R.P."/>
            <person name="Stein N."/>
        </authorList>
    </citation>
    <scope>NUCLEOTIDE SEQUENCE [LARGE SCALE GENOMIC DNA]</scope>
    <source>
        <strain evidence="3">cv. Morex</strain>
    </source>
</reference>
<dbReference type="InterPro" id="IPR051283">
    <property type="entry name" value="Sec_Metabolite_Acyltrans"/>
</dbReference>
<dbReference type="InterPro" id="IPR023213">
    <property type="entry name" value="CAT-like_dom_sf"/>
</dbReference>
<reference evidence="2" key="3">
    <citation type="submission" date="2022-01" db="UniProtKB">
        <authorList>
            <consortium name="EnsemblPlants"/>
        </authorList>
    </citation>
    <scope>IDENTIFICATION</scope>
    <source>
        <strain evidence="2">subsp. vulgare</strain>
    </source>
</reference>